<keyword evidence="2" id="KW-1185">Reference proteome</keyword>
<evidence type="ECO:0000313" key="2">
    <source>
        <dbReference type="Proteomes" id="UP001153269"/>
    </source>
</evidence>
<protein>
    <submittedName>
        <fullName evidence="1">Uncharacterized protein</fullName>
    </submittedName>
</protein>
<accession>A0A9N7YRL8</accession>
<gene>
    <name evidence="1" type="ORF">PLEPLA_LOCUS25064</name>
</gene>
<comment type="caution">
    <text evidence="1">The sequence shown here is derived from an EMBL/GenBank/DDBJ whole genome shotgun (WGS) entry which is preliminary data.</text>
</comment>
<sequence length="164" mass="17346">MGPPVQACVLVRHVAADTKKAAYSSWSLGERLGASRAATNRALSALRITVISSGRGPACSPTLYLGLIHACEWCVSKLACLLVVEASPYGSVNPLWTQGLWLSPTADQHNEIPPGDSHGHVKPPSCCYSGRAERPCGRKTIPRGLGVTMLFGVVKHSTCLASLL</sequence>
<dbReference type="AlphaFoldDB" id="A0A9N7YRL8"/>
<organism evidence="1 2">
    <name type="scientific">Pleuronectes platessa</name>
    <name type="common">European plaice</name>
    <dbReference type="NCBI Taxonomy" id="8262"/>
    <lineage>
        <taxon>Eukaryota</taxon>
        <taxon>Metazoa</taxon>
        <taxon>Chordata</taxon>
        <taxon>Craniata</taxon>
        <taxon>Vertebrata</taxon>
        <taxon>Euteleostomi</taxon>
        <taxon>Actinopterygii</taxon>
        <taxon>Neopterygii</taxon>
        <taxon>Teleostei</taxon>
        <taxon>Neoteleostei</taxon>
        <taxon>Acanthomorphata</taxon>
        <taxon>Carangaria</taxon>
        <taxon>Pleuronectiformes</taxon>
        <taxon>Pleuronectoidei</taxon>
        <taxon>Pleuronectidae</taxon>
        <taxon>Pleuronectes</taxon>
    </lineage>
</organism>
<evidence type="ECO:0000313" key="1">
    <source>
        <dbReference type="EMBL" id="CAB1437031.1"/>
    </source>
</evidence>
<name>A0A9N7YRL8_PLEPL</name>
<dbReference type="EMBL" id="CADEAL010001973">
    <property type="protein sequence ID" value="CAB1437031.1"/>
    <property type="molecule type" value="Genomic_DNA"/>
</dbReference>
<proteinExistence type="predicted"/>
<dbReference type="Proteomes" id="UP001153269">
    <property type="component" value="Unassembled WGS sequence"/>
</dbReference>
<reference evidence="1" key="1">
    <citation type="submission" date="2020-03" db="EMBL/GenBank/DDBJ databases">
        <authorList>
            <person name="Weist P."/>
        </authorList>
    </citation>
    <scope>NUCLEOTIDE SEQUENCE</scope>
</reference>